<sequence length="71" mass="8303">MKYHIMLTRKVDLRRIDALFVEVTARTKQVSGKNAILEQGLALIFHFRASLWRILTGFFRVIGIMKSFGEY</sequence>
<dbReference type="RefSeq" id="WP_191162223.1">
    <property type="nucleotide sequence ID" value="NZ_JACXAI010000049.1"/>
</dbReference>
<organism evidence="1 2">
    <name type="scientific">Metabacillus arenae</name>
    <dbReference type="NCBI Taxonomy" id="2771434"/>
    <lineage>
        <taxon>Bacteria</taxon>
        <taxon>Bacillati</taxon>
        <taxon>Bacillota</taxon>
        <taxon>Bacilli</taxon>
        <taxon>Bacillales</taxon>
        <taxon>Bacillaceae</taxon>
        <taxon>Metabacillus</taxon>
    </lineage>
</organism>
<protein>
    <recommendedName>
        <fullName evidence="3">Transposase</fullName>
    </recommendedName>
</protein>
<name>A0A926NFD0_9BACI</name>
<dbReference type="Proteomes" id="UP000626844">
    <property type="component" value="Unassembled WGS sequence"/>
</dbReference>
<reference evidence="1" key="1">
    <citation type="submission" date="2020-09" db="EMBL/GenBank/DDBJ databases">
        <title>A novel bacterium of genus Bacillus, isolated from South China Sea.</title>
        <authorList>
            <person name="Huang H."/>
            <person name="Mo K."/>
            <person name="Hu Y."/>
        </authorList>
    </citation>
    <scope>NUCLEOTIDE SEQUENCE</scope>
    <source>
        <strain evidence="1">IB182487</strain>
    </source>
</reference>
<evidence type="ECO:0000313" key="1">
    <source>
        <dbReference type="EMBL" id="MBD1383242.1"/>
    </source>
</evidence>
<gene>
    <name evidence="1" type="ORF">IC621_23925</name>
</gene>
<keyword evidence="2" id="KW-1185">Reference proteome</keyword>
<evidence type="ECO:0000313" key="2">
    <source>
        <dbReference type="Proteomes" id="UP000626844"/>
    </source>
</evidence>
<accession>A0A926NFD0</accession>
<proteinExistence type="predicted"/>
<comment type="caution">
    <text evidence="1">The sequence shown here is derived from an EMBL/GenBank/DDBJ whole genome shotgun (WGS) entry which is preliminary data.</text>
</comment>
<dbReference type="AlphaFoldDB" id="A0A926NFD0"/>
<evidence type="ECO:0008006" key="3">
    <source>
        <dbReference type="Google" id="ProtNLM"/>
    </source>
</evidence>
<dbReference type="EMBL" id="JACXAI010000049">
    <property type="protein sequence ID" value="MBD1383242.1"/>
    <property type="molecule type" value="Genomic_DNA"/>
</dbReference>